<keyword evidence="2" id="KW-0732">Signal</keyword>
<dbReference type="AlphaFoldDB" id="A0AAV2E7M4"/>
<reference evidence="3 4" key="1">
    <citation type="submission" date="2024-04" db="EMBL/GenBank/DDBJ databases">
        <authorList>
            <person name="Fracassetti M."/>
        </authorList>
    </citation>
    <scope>NUCLEOTIDE SEQUENCE [LARGE SCALE GENOMIC DNA]</scope>
</reference>
<feature type="chain" id="PRO_5043629050" evidence="2">
    <location>
        <begin position="24"/>
        <end position="301"/>
    </location>
</feature>
<dbReference type="Proteomes" id="UP001497516">
    <property type="component" value="Chromosome 4"/>
</dbReference>
<feature type="region of interest" description="Disordered" evidence="1">
    <location>
        <begin position="181"/>
        <end position="204"/>
    </location>
</feature>
<keyword evidence="4" id="KW-1185">Reference proteome</keyword>
<protein>
    <submittedName>
        <fullName evidence="3">Uncharacterized protein</fullName>
    </submittedName>
</protein>
<evidence type="ECO:0000256" key="1">
    <source>
        <dbReference type="SAM" id="MobiDB-lite"/>
    </source>
</evidence>
<sequence length="301" mass="33198">MRGALSSLLRVCRFIGSLLVAAAIRLLESSLANQNTMAGRGEQQGPVREGKEKDRILFRRSSPKGRCDIDTQRKGRIDQKSGSLVVRNEHGLRSECRIKKRFRDELPLLNLHPRPRKRPCLLKKAAWRFILSSPEDVEDGVKTATNQSSVLVSQTETLATDSYVPGAQAGNSVVGTGLVEDDSPDAPPATGDLLLPDNPKNSQRNGRAIKIQVDKMSISYGDRSGVSGIWDNGFSVLKNGENMKLNSTQRLRYNNRITTLFPGWPLVVPYLKARPRRASHNTHNNNKRSWALAAIIALGGA</sequence>
<evidence type="ECO:0000313" key="4">
    <source>
        <dbReference type="Proteomes" id="UP001497516"/>
    </source>
</evidence>
<evidence type="ECO:0000256" key="2">
    <source>
        <dbReference type="SAM" id="SignalP"/>
    </source>
</evidence>
<organism evidence="3 4">
    <name type="scientific">Linum trigynum</name>
    <dbReference type="NCBI Taxonomy" id="586398"/>
    <lineage>
        <taxon>Eukaryota</taxon>
        <taxon>Viridiplantae</taxon>
        <taxon>Streptophyta</taxon>
        <taxon>Embryophyta</taxon>
        <taxon>Tracheophyta</taxon>
        <taxon>Spermatophyta</taxon>
        <taxon>Magnoliopsida</taxon>
        <taxon>eudicotyledons</taxon>
        <taxon>Gunneridae</taxon>
        <taxon>Pentapetalae</taxon>
        <taxon>rosids</taxon>
        <taxon>fabids</taxon>
        <taxon>Malpighiales</taxon>
        <taxon>Linaceae</taxon>
        <taxon>Linum</taxon>
    </lineage>
</organism>
<feature type="signal peptide" evidence="2">
    <location>
        <begin position="1"/>
        <end position="23"/>
    </location>
</feature>
<evidence type="ECO:0000313" key="3">
    <source>
        <dbReference type="EMBL" id="CAL1381874.1"/>
    </source>
</evidence>
<gene>
    <name evidence="3" type="ORF">LTRI10_LOCUS23227</name>
</gene>
<name>A0AAV2E7M4_9ROSI</name>
<proteinExistence type="predicted"/>
<dbReference type="EMBL" id="OZ034817">
    <property type="protein sequence ID" value="CAL1381874.1"/>
    <property type="molecule type" value="Genomic_DNA"/>
</dbReference>
<accession>A0AAV2E7M4</accession>